<dbReference type="PANTHER" id="PTHR15141:SF76">
    <property type="entry name" value="TRANSCRIPTION ELONGATION FACTOR B POLYPEPTIDE 3"/>
    <property type="match status" value="1"/>
</dbReference>
<dbReference type="InterPro" id="IPR010684">
    <property type="entry name" value="RNA_pol_II_trans_fac_SIII_A"/>
</dbReference>
<name>A0A8H7C0U9_9FUNG</name>
<evidence type="ECO:0000313" key="2">
    <source>
        <dbReference type="Proteomes" id="UP000605846"/>
    </source>
</evidence>
<accession>A0A8H7C0U9</accession>
<gene>
    <name evidence="1" type="primary">TCEB3C</name>
    <name evidence="1" type="ORF">EC973_003218</name>
</gene>
<protein>
    <submittedName>
        <fullName evidence="1">RNA polymerase II transcription factor SIII subunit A3</fullName>
    </submittedName>
</protein>
<proteinExistence type="predicted"/>
<dbReference type="GO" id="GO:0006368">
    <property type="term" value="P:transcription elongation by RNA polymerase II"/>
    <property type="evidence" value="ECO:0007669"/>
    <property type="project" value="InterPro"/>
</dbReference>
<dbReference type="Pfam" id="PF06881">
    <property type="entry name" value="Elongin_A"/>
    <property type="match status" value="1"/>
</dbReference>
<evidence type="ECO:0000313" key="1">
    <source>
        <dbReference type="EMBL" id="KAF7732473.1"/>
    </source>
</evidence>
<reference evidence="1" key="1">
    <citation type="submission" date="2020-01" db="EMBL/GenBank/DDBJ databases">
        <title>Genome Sequencing of Three Apophysomyces-Like Fungal Strains Confirms a Novel Fungal Genus in the Mucoromycota with divergent Burkholderia-like Endosymbiotic Bacteria.</title>
        <authorList>
            <person name="Stajich J.E."/>
            <person name="Macias A.M."/>
            <person name="Carter-House D."/>
            <person name="Lovett B."/>
            <person name="Kasson L.R."/>
            <person name="Berry K."/>
            <person name="Grigoriev I."/>
            <person name="Chang Y."/>
            <person name="Spatafora J."/>
            <person name="Kasson M.T."/>
        </authorList>
    </citation>
    <scope>NUCLEOTIDE SEQUENCE</scope>
    <source>
        <strain evidence="1">NRRL A-21654</strain>
    </source>
</reference>
<organism evidence="1 2">
    <name type="scientific">Apophysomyces ossiformis</name>
    <dbReference type="NCBI Taxonomy" id="679940"/>
    <lineage>
        <taxon>Eukaryota</taxon>
        <taxon>Fungi</taxon>
        <taxon>Fungi incertae sedis</taxon>
        <taxon>Mucoromycota</taxon>
        <taxon>Mucoromycotina</taxon>
        <taxon>Mucoromycetes</taxon>
        <taxon>Mucorales</taxon>
        <taxon>Mucorineae</taxon>
        <taxon>Mucoraceae</taxon>
        <taxon>Apophysomyces</taxon>
    </lineage>
</organism>
<keyword evidence="2" id="KW-1185">Reference proteome</keyword>
<dbReference type="EMBL" id="JABAYA010000002">
    <property type="protein sequence ID" value="KAF7732473.1"/>
    <property type="molecule type" value="Genomic_DNA"/>
</dbReference>
<dbReference type="Proteomes" id="UP000605846">
    <property type="component" value="Unassembled WGS sequence"/>
</dbReference>
<dbReference type="InterPro" id="IPR051870">
    <property type="entry name" value="Elongin-A_domain"/>
</dbReference>
<dbReference type="OrthoDB" id="21513at2759"/>
<dbReference type="GO" id="GO:0070449">
    <property type="term" value="C:elongin complex"/>
    <property type="evidence" value="ECO:0007669"/>
    <property type="project" value="InterPro"/>
</dbReference>
<dbReference type="Gene3D" id="6.10.250.3180">
    <property type="match status" value="1"/>
</dbReference>
<sequence>MVKLDKMKTEGKKHSALLLALTDVGSVPYALLKEPLRKATPKQLYRIERANPHLIPDSDELWLAHCLYYSDIRQAYNEGQHQDPRTWRQLYLKRFEENERKKRIVSEKIKNQYNKIQDERAARSIKVLKGAVPSQGRGFNTANISGITKSSGTNKRDLQYTRGQTTAKAKPFHAYEQCNQYAKAPVSSIKGLPVLSCNISYPIST</sequence>
<comment type="caution">
    <text evidence="1">The sequence shown here is derived from an EMBL/GenBank/DDBJ whole genome shotgun (WGS) entry which is preliminary data.</text>
</comment>
<dbReference type="AlphaFoldDB" id="A0A8H7C0U9"/>
<dbReference type="PANTHER" id="PTHR15141">
    <property type="entry name" value="TRANSCRIPTION ELONGATION FACTOR B POLYPEPTIDE 3"/>
    <property type="match status" value="1"/>
</dbReference>